<feature type="transmembrane region" description="Helical" evidence="8">
    <location>
        <begin position="323"/>
        <end position="345"/>
    </location>
</feature>
<keyword evidence="2" id="KW-1003">Cell membrane</keyword>
<dbReference type="GO" id="GO:0009103">
    <property type="term" value="P:lipopolysaccharide biosynthetic process"/>
    <property type="evidence" value="ECO:0007669"/>
    <property type="project" value="UniProtKB-ARBA"/>
</dbReference>
<dbReference type="Proteomes" id="UP000177197">
    <property type="component" value="Unassembled WGS sequence"/>
</dbReference>
<sequence>MGINRILNEYKIPIIIFLVAIASGFFWNQKIFGQIIPGADPLFDCVAQDLVYRGSFTCQGEDTFAEPLYPLFLAVIYKIFGVDYDIVRVIQIIIFSATAIFVYLIARQFFSFNFAAFTALMTAVFYGLANQAGLIMTETIFTFLIVITVYFACKAASEDKNIYWCIAGVSLGLATLTRGIVQFLFIFFAINVFIYYYRKLGFSGSILKSGIIVLSFVIVVLPWITLGSASGSVSPRGGRVLFSRTGWMERLYPHYSAHLVGHLFGYYFSQKFDFEVKSSDFRDDPEQEQKVREFRSAGKSQGEINDVLLEQAKGRILKAPHKYILVSVLDFISLNSPIIPSGSLWQNTAIIHPMFAEGRHPEISGAFKTAIILGLRFTWFAFMFLTIYGVIKSIKSPENNGLGWGKIGWIILVILYFNLAYSAVHAIPRYALPIYPFYVILAIVGIGRFFNLKWLFFQESKISEF</sequence>
<dbReference type="GO" id="GO:0005886">
    <property type="term" value="C:plasma membrane"/>
    <property type="evidence" value="ECO:0007669"/>
    <property type="project" value="UniProtKB-SubCell"/>
</dbReference>
<feature type="transmembrane region" description="Helical" evidence="8">
    <location>
        <begin position="365"/>
        <end position="391"/>
    </location>
</feature>
<keyword evidence="3" id="KW-0328">Glycosyltransferase</keyword>
<organism evidence="10 11">
    <name type="scientific">Candidatus Azambacteria bacterium RIFCSPLOWO2_02_FULL_44_14</name>
    <dbReference type="NCBI Taxonomy" id="1797306"/>
    <lineage>
        <taxon>Bacteria</taxon>
        <taxon>Candidatus Azamiibacteriota</taxon>
    </lineage>
</organism>
<gene>
    <name evidence="10" type="ORF">A3I30_01660</name>
</gene>
<feature type="transmembrane region" description="Helical" evidence="8">
    <location>
        <begin position="165"/>
        <end position="194"/>
    </location>
</feature>
<dbReference type="PANTHER" id="PTHR33908">
    <property type="entry name" value="MANNOSYLTRANSFERASE YKCB-RELATED"/>
    <property type="match status" value="1"/>
</dbReference>
<proteinExistence type="predicted"/>
<feature type="transmembrane region" description="Helical" evidence="8">
    <location>
        <begin position="430"/>
        <end position="450"/>
    </location>
</feature>
<comment type="caution">
    <text evidence="10">The sequence shown here is derived from an EMBL/GenBank/DDBJ whole genome shotgun (WGS) entry which is preliminary data.</text>
</comment>
<name>A0A1F5CD24_9BACT</name>
<evidence type="ECO:0000256" key="3">
    <source>
        <dbReference type="ARBA" id="ARBA00022676"/>
    </source>
</evidence>
<evidence type="ECO:0000256" key="8">
    <source>
        <dbReference type="SAM" id="Phobius"/>
    </source>
</evidence>
<keyword evidence="4" id="KW-0808">Transferase</keyword>
<dbReference type="GO" id="GO:0016763">
    <property type="term" value="F:pentosyltransferase activity"/>
    <property type="evidence" value="ECO:0007669"/>
    <property type="project" value="TreeGrafter"/>
</dbReference>
<evidence type="ECO:0000256" key="5">
    <source>
        <dbReference type="ARBA" id="ARBA00022692"/>
    </source>
</evidence>
<feature type="transmembrane region" description="Helical" evidence="8">
    <location>
        <begin position="86"/>
        <end position="105"/>
    </location>
</feature>
<dbReference type="InterPro" id="IPR038731">
    <property type="entry name" value="RgtA/B/C-like"/>
</dbReference>
<comment type="subcellular location">
    <subcellularLocation>
        <location evidence="1">Cell membrane</location>
        <topology evidence="1">Multi-pass membrane protein</topology>
    </subcellularLocation>
</comment>
<feature type="transmembrane region" description="Helical" evidence="8">
    <location>
        <begin position="206"/>
        <end position="226"/>
    </location>
</feature>
<keyword evidence="6 8" id="KW-1133">Transmembrane helix</keyword>
<dbReference type="PANTHER" id="PTHR33908:SF11">
    <property type="entry name" value="MEMBRANE PROTEIN"/>
    <property type="match status" value="1"/>
</dbReference>
<feature type="transmembrane region" description="Helical" evidence="8">
    <location>
        <begin position="403"/>
        <end position="424"/>
    </location>
</feature>
<evidence type="ECO:0000313" key="11">
    <source>
        <dbReference type="Proteomes" id="UP000177197"/>
    </source>
</evidence>
<keyword evidence="7 8" id="KW-0472">Membrane</keyword>
<dbReference type="AlphaFoldDB" id="A0A1F5CD24"/>
<dbReference type="InterPro" id="IPR050297">
    <property type="entry name" value="LipidA_mod_glycosyltrf_83"/>
</dbReference>
<evidence type="ECO:0000256" key="7">
    <source>
        <dbReference type="ARBA" id="ARBA00023136"/>
    </source>
</evidence>
<evidence type="ECO:0000313" key="10">
    <source>
        <dbReference type="EMBL" id="OGD40761.1"/>
    </source>
</evidence>
<feature type="transmembrane region" description="Helical" evidence="8">
    <location>
        <begin position="12"/>
        <end position="28"/>
    </location>
</feature>
<feature type="domain" description="Glycosyltransferase RgtA/B/C/D-like" evidence="9">
    <location>
        <begin position="67"/>
        <end position="223"/>
    </location>
</feature>
<accession>A0A1F5CD24</accession>
<evidence type="ECO:0000256" key="4">
    <source>
        <dbReference type="ARBA" id="ARBA00022679"/>
    </source>
</evidence>
<evidence type="ECO:0000256" key="6">
    <source>
        <dbReference type="ARBA" id="ARBA00022989"/>
    </source>
</evidence>
<dbReference type="EMBL" id="MEYV01000001">
    <property type="protein sequence ID" value="OGD40761.1"/>
    <property type="molecule type" value="Genomic_DNA"/>
</dbReference>
<evidence type="ECO:0000256" key="2">
    <source>
        <dbReference type="ARBA" id="ARBA00022475"/>
    </source>
</evidence>
<feature type="transmembrane region" description="Helical" evidence="8">
    <location>
        <begin position="112"/>
        <end position="129"/>
    </location>
</feature>
<protein>
    <recommendedName>
        <fullName evidence="9">Glycosyltransferase RgtA/B/C/D-like domain-containing protein</fullName>
    </recommendedName>
</protein>
<evidence type="ECO:0000259" key="9">
    <source>
        <dbReference type="Pfam" id="PF13231"/>
    </source>
</evidence>
<dbReference type="Pfam" id="PF13231">
    <property type="entry name" value="PMT_2"/>
    <property type="match status" value="1"/>
</dbReference>
<reference evidence="10 11" key="1">
    <citation type="journal article" date="2016" name="Nat. Commun.">
        <title>Thousands of microbial genomes shed light on interconnected biogeochemical processes in an aquifer system.</title>
        <authorList>
            <person name="Anantharaman K."/>
            <person name="Brown C.T."/>
            <person name="Hug L.A."/>
            <person name="Sharon I."/>
            <person name="Castelle C.J."/>
            <person name="Probst A.J."/>
            <person name="Thomas B.C."/>
            <person name="Singh A."/>
            <person name="Wilkins M.J."/>
            <person name="Karaoz U."/>
            <person name="Brodie E.L."/>
            <person name="Williams K.H."/>
            <person name="Hubbard S.S."/>
            <person name="Banfield J.F."/>
        </authorList>
    </citation>
    <scope>NUCLEOTIDE SEQUENCE [LARGE SCALE GENOMIC DNA]</scope>
</reference>
<feature type="transmembrane region" description="Helical" evidence="8">
    <location>
        <begin position="135"/>
        <end position="153"/>
    </location>
</feature>
<evidence type="ECO:0000256" key="1">
    <source>
        <dbReference type="ARBA" id="ARBA00004651"/>
    </source>
</evidence>
<keyword evidence="5 8" id="KW-0812">Transmembrane</keyword>